<dbReference type="Proteomes" id="UP000002774">
    <property type="component" value="Chromosome"/>
</dbReference>
<accession>H1Y152</accession>
<dbReference type="HOGENOM" id="CLU_441991_0_0_10"/>
<evidence type="ECO:0000256" key="1">
    <source>
        <dbReference type="SAM" id="MobiDB-lite"/>
    </source>
</evidence>
<sequence>MYLETQHAQEVANSITHALEAGEKYVVFSQRPSEVSLHPMHLEFFKDKGDALDSADDRELMGGGLGFDDYPIYCVAAGELLEKVLAANPEVNLNNRTMNLGNPTEAMETLLEKGYHETIALRVGAGLADFNDSPIWPDKYPLGPDKLYIEWDFSLREGDRVHHAPLTIHLLQVPIKHELLQGIDTRELDQRMAAIDWDHPNLSRDALSAMADINKLSFSNDGRSEDAADRLAVKHWSWAAPNEGNLYLEEKKQEFLVSKTYHDLPQIARAHRELTELMNNKQIDHLNEKRMNLNNLEDLRGELKTLKFSPEVADQLEAKMRPLPNYFVLKDQLPGDQGPVNFTLHFKKSNQSDFYNMGKVDVTAGKAPVLPPDQSYMVSTQDPEKADKTLTKHFDNATDAIEFFKKQKGTSELGVGVDADSKQLLASKENGKDIYLNREFAPVFNTPPVSQTFYPEKGYGFTAEQCANLVQGRTVFRGDMLTRQGEPYAAWIKLDFDQAKDDYGNRKLNNYHVPQYGFDIDKTLDRYQIKELADPAQKAELIKSFEAGNRTDVTTLKEGKEVAMKVDLSARYSSLDFFDDKGRREKREQFEKPTHLELGPKKGLAQKEDQQQSKGRKR</sequence>
<name>H1Y152_9SPHI</name>
<organism evidence="2 3">
    <name type="scientific">Mucilaginibacter paludis DSM 18603</name>
    <dbReference type="NCBI Taxonomy" id="714943"/>
    <lineage>
        <taxon>Bacteria</taxon>
        <taxon>Pseudomonadati</taxon>
        <taxon>Bacteroidota</taxon>
        <taxon>Sphingobacteriia</taxon>
        <taxon>Sphingobacteriales</taxon>
        <taxon>Sphingobacteriaceae</taxon>
        <taxon>Mucilaginibacter</taxon>
    </lineage>
</organism>
<feature type="region of interest" description="Disordered" evidence="1">
    <location>
        <begin position="583"/>
        <end position="618"/>
    </location>
</feature>
<evidence type="ECO:0000313" key="3">
    <source>
        <dbReference type="Proteomes" id="UP000002774"/>
    </source>
</evidence>
<dbReference type="RefSeq" id="WP_008511010.1">
    <property type="nucleotide sequence ID" value="NZ_CM001403.1"/>
</dbReference>
<keyword evidence="3" id="KW-1185">Reference proteome</keyword>
<reference evidence="2" key="1">
    <citation type="submission" date="2011-09" db="EMBL/GenBank/DDBJ databases">
        <title>The permanent draft genome of Mucilaginibacter paludis DSM 18603.</title>
        <authorList>
            <consortium name="US DOE Joint Genome Institute (JGI-PGF)"/>
            <person name="Lucas S."/>
            <person name="Han J."/>
            <person name="Lapidus A."/>
            <person name="Bruce D."/>
            <person name="Goodwin L."/>
            <person name="Pitluck S."/>
            <person name="Peters L."/>
            <person name="Kyrpides N."/>
            <person name="Mavromatis K."/>
            <person name="Ivanova N."/>
            <person name="Mikhailova N."/>
            <person name="Held B."/>
            <person name="Detter J.C."/>
            <person name="Tapia R."/>
            <person name="Han C."/>
            <person name="Land M."/>
            <person name="Hauser L."/>
            <person name="Markowitz V."/>
            <person name="Cheng J.-F."/>
            <person name="Hugenholtz P."/>
            <person name="Woyke T."/>
            <person name="Wu D."/>
            <person name="Tindall B."/>
            <person name="Brambilla E."/>
            <person name="Klenk H.-P."/>
            <person name="Eisen J.A."/>
        </authorList>
    </citation>
    <scope>NUCLEOTIDE SEQUENCE [LARGE SCALE GENOMIC DNA]</scope>
    <source>
        <strain evidence="2">DSM 18603</strain>
    </source>
</reference>
<evidence type="ECO:0000313" key="2">
    <source>
        <dbReference type="EMBL" id="EHQ29687.1"/>
    </source>
</evidence>
<protein>
    <recommendedName>
        <fullName evidence="4">DUF3945 domain-containing protein</fullName>
    </recommendedName>
</protein>
<dbReference type="AlphaFoldDB" id="H1Y152"/>
<feature type="compositionally biased region" description="Basic and acidic residues" evidence="1">
    <location>
        <begin position="583"/>
        <end position="611"/>
    </location>
</feature>
<dbReference type="EMBL" id="CM001403">
    <property type="protein sequence ID" value="EHQ29687.1"/>
    <property type="molecule type" value="Genomic_DNA"/>
</dbReference>
<evidence type="ECO:0008006" key="4">
    <source>
        <dbReference type="Google" id="ProtNLM"/>
    </source>
</evidence>
<dbReference type="OrthoDB" id="744378at2"/>
<gene>
    <name evidence="2" type="ORF">Mucpa_5618</name>
</gene>
<proteinExistence type="predicted"/>
<dbReference type="STRING" id="714943.Mucpa_5618"/>